<dbReference type="Pfam" id="PF03760">
    <property type="entry name" value="LEA_1"/>
    <property type="match status" value="1"/>
</dbReference>
<accession>A0AAP0KQ92</accession>
<dbReference type="AlphaFoldDB" id="A0AAP0KQ92"/>
<sequence>MWTALPSRQGLDWSTIGANPPSLMYHVEKSTARTEEEKKIAKEKRKAKEHGAKTELHATKVAHNHMVKRMPREPNRGPMVGTHGAPVGAAYGHHYGPLLGTHGAMLFCTTTRRLNNLFDHAASTAEKYCNENYIDK</sequence>
<dbReference type="Proteomes" id="UP001417504">
    <property type="component" value="Unassembled WGS sequence"/>
</dbReference>
<feature type="compositionally biased region" description="Basic residues" evidence="2">
    <location>
        <begin position="60"/>
        <end position="69"/>
    </location>
</feature>
<feature type="region of interest" description="Disordered" evidence="2">
    <location>
        <begin position="44"/>
        <end position="82"/>
    </location>
</feature>
<dbReference type="EMBL" id="JBBNAE010000001">
    <property type="protein sequence ID" value="KAK9155839.1"/>
    <property type="molecule type" value="Genomic_DNA"/>
</dbReference>
<keyword evidence="4" id="KW-1185">Reference proteome</keyword>
<feature type="compositionally biased region" description="Basic and acidic residues" evidence="2">
    <location>
        <begin position="49"/>
        <end position="58"/>
    </location>
</feature>
<comment type="similarity">
    <text evidence="1">Belongs to the LEA type 1 family.</text>
</comment>
<evidence type="ECO:0000256" key="2">
    <source>
        <dbReference type="SAM" id="MobiDB-lite"/>
    </source>
</evidence>
<organism evidence="3 4">
    <name type="scientific">Stephania japonica</name>
    <dbReference type="NCBI Taxonomy" id="461633"/>
    <lineage>
        <taxon>Eukaryota</taxon>
        <taxon>Viridiplantae</taxon>
        <taxon>Streptophyta</taxon>
        <taxon>Embryophyta</taxon>
        <taxon>Tracheophyta</taxon>
        <taxon>Spermatophyta</taxon>
        <taxon>Magnoliopsida</taxon>
        <taxon>Ranunculales</taxon>
        <taxon>Menispermaceae</taxon>
        <taxon>Menispermoideae</taxon>
        <taxon>Cissampelideae</taxon>
        <taxon>Stephania</taxon>
    </lineage>
</organism>
<dbReference type="InterPro" id="IPR005513">
    <property type="entry name" value="LEA_1"/>
</dbReference>
<comment type="caution">
    <text evidence="3">The sequence shown here is derived from an EMBL/GenBank/DDBJ whole genome shotgun (WGS) entry which is preliminary data.</text>
</comment>
<proteinExistence type="inferred from homology"/>
<dbReference type="GO" id="GO:0009793">
    <property type="term" value="P:embryo development ending in seed dormancy"/>
    <property type="evidence" value="ECO:0007669"/>
    <property type="project" value="InterPro"/>
</dbReference>
<protein>
    <submittedName>
        <fullName evidence="3">Uncharacterized protein</fullName>
    </submittedName>
</protein>
<evidence type="ECO:0000313" key="3">
    <source>
        <dbReference type="EMBL" id="KAK9155839.1"/>
    </source>
</evidence>
<name>A0AAP0KQ92_9MAGN</name>
<evidence type="ECO:0000256" key="1">
    <source>
        <dbReference type="ARBA" id="ARBA00010975"/>
    </source>
</evidence>
<gene>
    <name evidence="3" type="ORF">Sjap_003319</name>
</gene>
<evidence type="ECO:0000313" key="4">
    <source>
        <dbReference type="Proteomes" id="UP001417504"/>
    </source>
</evidence>
<reference evidence="3 4" key="1">
    <citation type="submission" date="2024-01" db="EMBL/GenBank/DDBJ databases">
        <title>Genome assemblies of Stephania.</title>
        <authorList>
            <person name="Yang L."/>
        </authorList>
    </citation>
    <scope>NUCLEOTIDE SEQUENCE [LARGE SCALE GENOMIC DNA]</scope>
    <source>
        <strain evidence="3">QJT</strain>
        <tissue evidence="3">Leaf</tissue>
    </source>
</reference>